<sequence>MCLAKEDSQAPKEPESPRSPWMKFLNRQNLKTRLPRKVTNSTRVNLNKCWSKLGELISNSPPRTDLPSIKTVIEQPVLVPFSEYFYPIDPVKPVLDEDSDNVENQNILNSSRFELISNAEINDNMANEVREICYTGGRSNCSDSPLKNVADEKSNVEGQDVITGLKKL</sequence>
<feature type="compositionally biased region" description="Basic and acidic residues" evidence="1">
    <location>
        <begin position="1"/>
        <end position="16"/>
    </location>
</feature>
<dbReference type="EMBL" id="FZQP02000671">
    <property type="protein sequence ID" value="VVC90005.1"/>
    <property type="molecule type" value="Genomic_DNA"/>
</dbReference>
<feature type="region of interest" description="Disordered" evidence="1">
    <location>
        <begin position="1"/>
        <end position="20"/>
    </location>
</feature>
<organism evidence="2 3">
    <name type="scientific">Leptidea sinapis</name>
    <dbReference type="NCBI Taxonomy" id="189913"/>
    <lineage>
        <taxon>Eukaryota</taxon>
        <taxon>Metazoa</taxon>
        <taxon>Ecdysozoa</taxon>
        <taxon>Arthropoda</taxon>
        <taxon>Hexapoda</taxon>
        <taxon>Insecta</taxon>
        <taxon>Pterygota</taxon>
        <taxon>Neoptera</taxon>
        <taxon>Endopterygota</taxon>
        <taxon>Lepidoptera</taxon>
        <taxon>Glossata</taxon>
        <taxon>Ditrysia</taxon>
        <taxon>Papilionoidea</taxon>
        <taxon>Pieridae</taxon>
        <taxon>Dismorphiinae</taxon>
        <taxon>Leptidea</taxon>
    </lineage>
</organism>
<keyword evidence="3" id="KW-1185">Reference proteome</keyword>
<accession>A0A5E4PXL0</accession>
<dbReference type="Proteomes" id="UP000324832">
    <property type="component" value="Unassembled WGS sequence"/>
</dbReference>
<evidence type="ECO:0000256" key="1">
    <source>
        <dbReference type="SAM" id="MobiDB-lite"/>
    </source>
</evidence>
<gene>
    <name evidence="2" type="ORF">LSINAPIS_LOCUS3011</name>
</gene>
<reference evidence="2 3" key="1">
    <citation type="submission" date="2017-07" db="EMBL/GenBank/DDBJ databases">
        <authorList>
            <person name="Talla V."/>
            <person name="Backstrom N."/>
        </authorList>
    </citation>
    <scope>NUCLEOTIDE SEQUENCE [LARGE SCALE GENOMIC DNA]</scope>
</reference>
<evidence type="ECO:0000313" key="3">
    <source>
        <dbReference type="Proteomes" id="UP000324832"/>
    </source>
</evidence>
<proteinExistence type="predicted"/>
<evidence type="ECO:0000313" key="2">
    <source>
        <dbReference type="EMBL" id="VVC90005.1"/>
    </source>
</evidence>
<protein>
    <submittedName>
        <fullName evidence="2">Uncharacterized protein</fullName>
    </submittedName>
</protein>
<name>A0A5E4PXL0_9NEOP</name>
<dbReference type="AlphaFoldDB" id="A0A5E4PXL0"/>